<sequence>MRRRSGGPFLGVPYMEWKKNGTTSSSGPVVVPQVPNHGGKLDTYVNETPPMVRNSASAAQMEDGICDTFEGGDMHAETLDADG</sequence>
<evidence type="ECO:0000313" key="3">
    <source>
        <dbReference type="EnsemblMetazoa" id="ASIC010978-PA"/>
    </source>
</evidence>
<proteinExistence type="predicted"/>
<evidence type="ECO:0000313" key="4">
    <source>
        <dbReference type="Proteomes" id="UP000030765"/>
    </source>
</evidence>
<gene>
    <name evidence="2" type="ORF">ZHAS_00010978</name>
</gene>
<dbReference type="EMBL" id="KE525238">
    <property type="protein sequence ID" value="KFB43201.1"/>
    <property type="molecule type" value="Genomic_DNA"/>
</dbReference>
<keyword evidence="2" id="KW-0966">Cell projection</keyword>
<keyword evidence="2" id="KW-0969">Cilium</keyword>
<protein>
    <submittedName>
        <fullName evidence="2 3">Flagellar hook-basal body complex FliE family protein</fullName>
    </submittedName>
</protein>
<dbReference type="EMBL" id="ATLV01018579">
    <property type="status" value="NOT_ANNOTATED_CDS"/>
    <property type="molecule type" value="Genomic_DNA"/>
</dbReference>
<evidence type="ECO:0000256" key="1">
    <source>
        <dbReference type="SAM" id="MobiDB-lite"/>
    </source>
</evidence>
<keyword evidence="2" id="KW-0282">Flagellum</keyword>
<organism evidence="2">
    <name type="scientific">Anopheles sinensis</name>
    <name type="common">Mosquito</name>
    <dbReference type="NCBI Taxonomy" id="74873"/>
    <lineage>
        <taxon>Eukaryota</taxon>
        <taxon>Metazoa</taxon>
        <taxon>Ecdysozoa</taxon>
        <taxon>Arthropoda</taxon>
        <taxon>Hexapoda</taxon>
        <taxon>Insecta</taxon>
        <taxon>Pterygota</taxon>
        <taxon>Neoptera</taxon>
        <taxon>Endopterygota</taxon>
        <taxon>Diptera</taxon>
        <taxon>Nematocera</taxon>
        <taxon>Culicoidea</taxon>
        <taxon>Culicidae</taxon>
        <taxon>Anophelinae</taxon>
        <taxon>Anopheles</taxon>
    </lineage>
</organism>
<dbReference type="VEuPathDB" id="VectorBase:ASIC010978"/>
<dbReference type="Proteomes" id="UP000030765">
    <property type="component" value="Unassembled WGS sequence"/>
</dbReference>
<reference evidence="3" key="2">
    <citation type="submission" date="2020-05" db="UniProtKB">
        <authorList>
            <consortium name="EnsemblMetazoa"/>
        </authorList>
    </citation>
    <scope>IDENTIFICATION</scope>
</reference>
<accession>A0A084VZ07</accession>
<dbReference type="AlphaFoldDB" id="A0A084VZ07"/>
<feature type="region of interest" description="Disordered" evidence="1">
    <location>
        <begin position="20"/>
        <end position="41"/>
    </location>
</feature>
<reference evidence="2 4" key="1">
    <citation type="journal article" date="2014" name="BMC Genomics">
        <title>Genome sequence of Anopheles sinensis provides insight into genetics basis of mosquito competence for malaria parasites.</title>
        <authorList>
            <person name="Zhou D."/>
            <person name="Zhang D."/>
            <person name="Ding G."/>
            <person name="Shi L."/>
            <person name="Hou Q."/>
            <person name="Ye Y."/>
            <person name="Xu Y."/>
            <person name="Zhou H."/>
            <person name="Xiong C."/>
            <person name="Li S."/>
            <person name="Yu J."/>
            <person name="Hong S."/>
            <person name="Yu X."/>
            <person name="Zou P."/>
            <person name="Chen C."/>
            <person name="Chang X."/>
            <person name="Wang W."/>
            <person name="Lv Y."/>
            <person name="Sun Y."/>
            <person name="Ma L."/>
            <person name="Shen B."/>
            <person name="Zhu C."/>
        </authorList>
    </citation>
    <scope>NUCLEOTIDE SEQUENCE [LARGE SCALE GENOMIC DNA]</scope>
</reference>
<keyword evidence="4" id="KW-1185">Reference proteome</keyword>
<feature type="compositionally biased region" description="Low complexity" evidence="1">
    <location>
        <begin position="24"/>
        <end position="35"/>
    </location>
</feature>
<dbReference type="EnsemblMetazoa" id="ASIC010978-RA">
    <property type="protein sequence ID" value="ASIC010978-PA"/>
    <property type="gene ID" value="ASIC010978"/>
</dbReference>
<evidence type="ECO:0000313" key="2">
    <source>
        <dbReference type="EMBL" id="KFB43201.1"/>
    </source>
</evidence>
<name>A0A084VZ07_ANOSI</name>